<dbReference type="GO" id="GO:0009306">
    <property type="term" value="P:protein secretion"/>
    <property type="evidence" value="ECO:0007669"/>
    <property type="project" value="TreeGrafter"/>
</dbReference>
<feature type="signal peptide" evidence="4">
    <location>
        <begin position="1"/>
        <end position="27"/>
    </location>
</feature>
<evidence type="ECO:0000256" key="2">
    <source>
        <dbReference type="ARBA" id="ARBA00022729"/>
    </source>
</evidence>
<evidence type="ECO:0000259" key="5">
    <source>
        <dbReference type="Pfam" id="PF03958"/>
    </source>
</evidence>
<dbReference type="STRING" id="82374.NZ47_02860"/>
<feature type="non-terminal residue" evidence="6">
    <location>
        <position position="254"/>
    </location>
</feature>
<dbReference type="GO" id="GO:0015627">
    <property type="term" value="C:type II protein secretion system complex"/>
    <property type="evidence" value="ECO:0007669"/>
    <property type="project" value="TreeGrafter"/>
</dbReference>
<dbReference type="RefSeq" id="WP_039206206.1">
    <property type="nucleotide sequence ID" value="NZ_JSCE01000054.1"/>
</dbReference>
<organism evidence="6 7">
    <name type="scientific">Anaerovibrio lipolyticus</name>
    <dbReference type="NCBI Taxonomy" id="82374"/>
    <lineage>
        <taxon>Bacteria</taxon>
        <taxon>Bacillati</taxon>
        <taxon>Bacillota</taxon>
        <taxon>Negativicutes</taxon>
        <taxon>Selenomonadales</taxon>
        <taxon>Selenomonadaceae</taxon>
        <taxon>Anaerovibrio</taxon>
    </lineage>
</organism>
<dbReference type="GO" id="GO:0016020">
    <property type="term" value="C:membrane"/>
    <property type="evidence" value="ECO:0007669"/>
    <property type="project" value="UniProtKB-SubCell"/>
</dbReference>
<evidence type="ECO:0000256" key="4">
    <source>
        <dbReference type="SAM" id="SignalP"/>
    </source>
</evidence>
<gene>
    <name evidence="6" type="ORF">NZ47_02860</name>
</gene>
<accession>A0A0B2K1N5</accession>
<dbReference type="InterPro" id="IPR050810">
    <property type="entry name" value="Bact_Secretion_Sys_Channel"/>
</dbReference>
<comment type="subcellular location">
    <subcellularLocation>
        <location evidence="1">Membrane</location>
    </subcellularLocation>
</comment>
<dbReference type="Gene3D" id="3.30.1370.130">
    <property type="match status" value="1"/>
</dbReference>
<name>A0A0B2K1N5_9FIRM</name>
<dbReference type="InterPro" id="IPR038591">
    <property type="entry name" value="NolW-like_sf"/>
</dbReference>
<reference evidence="6 7" key="1">
    <citation type="journal article" date="2013" name="PLoS ONE">
        <title>Identification and characterization of three novel lipases belonging to families II and V from Anaerovibrio lipolyticus 5ST.</title>
        <authorList>
            <person name="Prive F."/>
            <person name="Kaderbhai N.N."/>
            <person name="Girdwood S."/>
            <person name="Worgan H.J."/>
            <person name="Pinloche E."/>
            <person name="Scollan N.D."/>
            <person name="Huws S.A."/>
            <person name="Newbold C.J."/>
        </authorList>
    </citation>
    <scope>NUCLEOTIDE SEQUENCE [LARGE SCALE GENOMIC DNA]</scope>
    <source>
        <strain evidence="6 7">5S</strain>
    </source>
</reference>
<keyword evidence="7" id="KW-1185">Reference proteome</keyword>
<evidence type="ECO:0000313" key="6">
    <source>
        <dbReference type="EMBL" id="KHM52793.1"/>
    </source>
</evidence>
<comment type="caution">
    <text evidence="6">The sequence shown here is derived from an EMBL/GenBank/DDBJ whole genome shotgun (WGS) entry which is preliminary data.</text>
</comment>
<feature type="chain" id="PRO_5038588925" description="NolW-like domain-containing protein" evidence="4">
    <location>
        <begin position="28"/>
        <end position="254"/>
    </location>
</feature>
<dbReference type="EMBL" id="JSCE01000054">
    <property type="protein sequence ID" value="KHM52793.1"/>
    <property type="molecule type" value="Genomic_DNA"/>
</dbReference>
<dbReference type="Proteomes" id="UP000030993">
    <property type="component" value="Unassembled WGS sequence"/>
</dbReference>
<protein>
    <recommendedName>
        <fullName evidence="5">NolW-like domain-containing protein</fullName>
    </recommendedName>
</protein>
<dbReference type="AlphaFoldDB" id="A0A0B2K1N5"/>
<evidence type="ECO:0000313" key="7">
    <source>
        <dbReference type="Proteomes" id="UP000030993"/>
    </source>
</evidence>
<sequence>MISKRKLCSMIASGVIFMTVSSPLSFAAAKDDFNGANDFPEFAKSETNNRITSQGIYSFDWQGTPVASSLYAIARIAGKDIVINGKLDGTVYMSLHNVSSEYALDLLAQSFDFNYSINDGAIVVSTADKMYQSRSFAVQYVDKANLAKELKALGIAEDKIFANEETGSISVTGTPYQLQMAEKRIATLDHPVSQCLLLAQLIEVDHGKSLDLGIQYSLPTYSHTGSNDSNADTLSGNWLEKLTFSASVSANKAF</sequence>
<feature type="domain" description="NolW-like" evidence="5">
    <location>
        <begin position="134"/>
        <end position="194"/>
    </location>
</feature>
<dbReference type="Pfam" id="PF03958">
    <property type="entry name" value="Secretin_N"/>
    <property type="match status" value="1"/>
</dbReference>
<dbReference type="InterPro" id="IPR005644">
    <property type="entry name" value="NolW-like"/>
</dbReference>
<keyword evidence="2 4" id="KW-0732">Signal</keyword>
<dbReference type="PANTHER" id="PTHR30332">
    <property type="entry name" value="PROBABLE GENERAL SECRETION PATHWAY PROTEIN D"/>
    <property type="match status" value="1"/>
</dbReference>
<proteinExistence type="predicted"/>
<evidence type="ECO:0000256" key="1">
    <source>
        <dbReference type="ARBA" id="ARBA00004370"/>
    </source>
</evidence>
<keyword evidence="3" id="KW-0472">Membrane</keyword>
<dbReference type="Gene3D" id="3.30.1370.120">
    <property type="match status" value="1"/>
</dbReference>
<dbReference type="PANTHER" id="PTHR30332:SF24">
    <property type="entry name" value="SECRETIN GSPD-RELATED"/>
    <property type="match status" value="1"/>
</dbReference>
<evidence type="ECO:0000256" key="3">
    <source>
        <dbReference type="ARBA" id="ARBA00023136"/>
    </source>
</evidence>